<proteinExistence type="predicted"/>
<organism evidence="2 3">
    <name type="scientific">Trichinella nativa</name>
    <dbReference type="NCBI Taxonomy" id="6335"/>
    <lineage>
        <taxon>Eukaryota</taxon>
        <taxon>Metazoa</taxon>
        <taxon>Ecdysozoa</taxon>
        <taxon>Nematoda</taxon>
        <taxon>Enoplea</taxon>
        <taxon>Dorylaimia</taxon>
        <taxon>Trichinellida</taxon>
        <taxon>Trichinellidae</taxon>
        <taxon>Trichinella</taxon>
    </lineage>
</organism>
<accession>A0A1Y3E709</accession>
<feature type="region of interest" description="Disordered" evidence="1">
    <location>
        <begin position="73"/>
        <end position="92"/>
    </location>
</feature>
<evidence type="ECO:0000313" key="2">
    <source>
        <dbReference type="EMBL" id="OUC40815.1"/>
    </source>
</evidence>
<comment type="caution">
    <text evidence="2">The sequence shown here is derived from an EMBL/GenBank/DDBJ whole genome shotgun (WGS) entry which is preliminary data.</text>
</comment>
<dbReference type="AlphaFoldDB" id="A0A1Y3E709"/>
<name>A0A1Y3E709_9BILA</name>
<feature type="region of interest" description="Disordered" evidence="1">
    <location>
        <begin position="1"/>
        <end position="41"/>
    </location>
</feature>
<sequence>MDSEQVELADTTRRIRELRLEEKRSENASEKQGNSDKGRETQKTVAFFHSAVEAVCGFCQKQHTIAECASMKQASHRNSGKWQPAIDFASAA</sequence>
<gene>
    <name evidence="2" type="ORF">D917_03786</name>
</gene>
<feature type="compositionally biased region" description="Basic and acidic residues" evidence="1">
    <location>
        <begin position="10"/>
        <end position="41"/>
    </location>
</feature>
<evidence type="ECO:0000256" key="1">
    <source>
        <dbReference type="SAM" id="MobiDB-lite"/>
    </source>
</evidence>
<protein>
    <submittedName>
        <fullName evidence="2">Uncharacterized protein</fullName>
    </submittedName>
</protein>
<dbReference type="EMBL" id="LVZM01022300">
    <property type="protein sequence ID" value="OUC40815.1"/>
    <property type="molecule type" value="Genomic_DNA"/>
</dbReference>
<reference evidence="2 3" key="1">
    <citation type="submission" date="2015-04" db="EMBL/GenBank/DDBJ databases">
        <title>Draft genome of the roundworm Trichinella nativa.</title>
        <authorList>
            <person name="Mitreva M."/>
        </authorList>
    </citation>
    <scope>NUCLEOTIDE SEQUENCE [LARGE SCALE GENOMIC DNA]</scope>
    <source>
        <strain evidence="2 3">ISS45</strain>
    </source>
</reference>
<evidence type="ECO:0000313" key="3">
    <source>
        <dbReference type="Proteomes" id="UP000243006"/>
    </source>
</evidence>
<dbReference type="Proteomes" id="UP000243006">
    <property type="component" value="Unassembled WGS sequence"/>
</dbReference>